<comment type="caution">
    <text evidence="2">The sequence shown here is derived from an EMBL/GenBank/DDBJ whole genome shotgun (WGS) entry which is preliminary data.</text>
</comment>
<dbReference type="Proteomes" id="UP000266673">
    <property type="component" value="Unassembled WGS sequence"/>
</dbReference>
<reference evidence="2 3" key="1">
    <citation type="submission" date="2018-06" db="EMBL/GenBank/DDBJ databases">
        <title>Comparative genomics reveals the genomic features of Rhizophagus irregularis, R. cerebriforme, R. diaphanum and Gigaspora rosea, and their symbiotic lifestyle signature.</title>
        <authorList>
            <person name="Morin E."/>
            <person name="San Clemente H."/>
            <person name="Chen E.C.H."/>
            <person name="De La Providencia I."/>
            <person name="Hainaut M."/>
            <person name="Kuo A."/>
            <person name="Kohler A."/>
            <person name="Murat C."/>
            <person name="Tang N."/>
            <person name="Roy S."/>
            <person name="Loubradou J."/>
            <person name="Henrissat B."/>
            <person name="Grigoriev I.V."/>
            <person name="Corradi N."/>
            <person name="Roux C."/>
            <person name="Martin F.M."/>
        </authorList>
    </citation>
    <scope>NUCLEOTIDE SEQUENCE [LARGE SCALE GENOMIC DNA]</scope>
    <source>
        <strain evidence="2 3">DAOM 194757</strain>
    </source>
</reference>
<accession>A0A397UAA1</accession>
<protein>
    <submittedName>
        <fullName evidence="2">Uncharacterized protein</fullName>
    </submittedName>
</protein>
<evidence type="ECO:0000313" key="3">
    <source>
        <dbReference type="Proteomes" id="UP000266673"/>
    </source>
</evidence>
<evidence type="ECO:0000256" key="1">
    <source>
        <dbReference type="SAM" id="MobiDB-lite"/>
    </source>
</evidence>
<organism evidence="2 3">
    <name type="scientific">Gigaspora rosea</name>
    <dbReference type="NCBI Taxonomy" id="44941"/>
    <lineage>
        <taxon>Eukaryota</taxon>
        <taxon>Fungi</taxon>
        <taxon>Fungi incertae sedis</taxon>
        <taxon>Mucoromycota</taxon>
        <taxon>Glomeromycotina</taxon>
        <taxon>Glomeromycetes</taxon>
        <taxon>Diversisporales</taxon>
        <taxon>Gigasporaceae</taxon>
        <taxon>Gigaspora</taxon>
    </lineage>
</organism>
<sequence length="99" mass="11616">MTKTFFLEFISNEINGLPNKKNDEEEEEEEIFEQDTESAKRNNSNKQETWINNHKTFKLDLKSTENGNFNKQDPTNNIIARITREKGILKIKLLDNSVI</sequence>
<proteinExistence type="predicted"/>
<keyword evidence="3" id="KW-1185">Reference proteome</keyword>
<dbReference type="AlphaFoldDB" id="A0A397UAA1"/>
<dbReference type="EMBL" id="QKWP01001885">
    <property type="protein sequence ID" value="RIB05987.1"/>
    <property type="molecule type" value="Genomic_DNA"/>
</dbReference>
<feature type="region of interest" description="Disordered" evidence="1">
    <location>
        <begin position="15"/>
        <end position="49"/>
    </location>
</feature>
<gene>
    <name evidence="2" type="ORF">C2G38_2218181</name>
</gene>
<feature type="compositionally biased region" description="Acidic residues" evidence="1">
    <location>
        <begin position="24"/>
        <end position="36"/>
    </location>
</feature>
<name>A0A397UAA1_9GLOM</name>
<evidence type="ECO:0000313" key="2">
    <source>
        <dbReference type="EMBL" id="RIB05987.1"/>
    </source>
</evidence>